<accession>A0A368H5Q1</accession>
<keyword evidence="2" id="KW-1185">Reference proteome</keyword>
<dbReference type="Proteomes" id="UP000252519">
    <property type="component" value="Unassembled WGS sequence"/>
</dbReference>
<dbReference type="STRING" id="29170.A0A368H5Q1"/>
<reference evidence="1 2" key="1">
    <citation type="submission" date="2014-10" db="EMBL/GenBank/DDBJ databases">
        <title>Draft genome of the hookworm Ancylostoma caninum.</title>
        <authorList>
            <person name="Mitreva M."/>
        </authorList>
    </citation>
    <scope>NUCLEOTIDE SEQUENCE [LARGE SCALE GENOMIC DNA]</scope>
    <source>
        <strain evidence="1 2">Baltimore</strain>
    </source>
</reference>
<comment type="caution">
    <text evidence="1">The sequence shown here is derived from an EMBL/GenBank/DDBJ whole genome shotgun (WGS) entry which is preliminary data.</text>
</comment>
<evidence type="ECO:0000313" key="2">
    <source>
        <dbReference type="Proteomes" id="UP000252519"/>
    </source>
</evidence>
<organism evidence="1 2">
    <name type="scientific">Ancylostoma caninum</name>
    <name type="common">Dog hookworm</name>
    <dbReference type="NCBI Taxonomy" id="29170"/>
    <lineage>
        <taxon>Eukaryota</taxon>
        <taxon>Metazoa</taxon>
        <taxon>Ecdysozoa</taxon>
        <taxon>Nematoda</taxon>
        <taxon>Chromadorea</taxon>
        <taxon>Rhabditida</taxon>
        <taxon>Rhabditina</taxon>
        <taxon>Rhabditomorpha</taxon>
        <taxon>Strongyloidea</taxon>
        <taxon>Ancylostomatidae</taxon>
        <taxon>Ancylostomatinae</taxon>
        <taxon>Ancylostoma</taxon>
    </lineage>
</organism>
<proteinExistence type="predicted"/>
<dbReference type="AlphaFoldDB" id="A0A368H5Q1"/>
<dbReference type="OrthoDB" id="6372137at2759"/>
<name>A0A368H5Q1_ANCCA</name>
<gene>
    <name evidence="1" type="ORF">ANCCAN_02010</name>
</gene>
<dbReference type="EMBL" id="JOJR01000010">
    <property type="protein sequence ID" value="RCN51922.1"/>
    <property type="molecule type" value="Genomic_DNA"/>
</dbReference>
<protein>
    <submittedName>
        <fullName evidence="1">Uncharacterized protein</fullName>
    </submittedName>
</protein>
<sequence length="108" mass="12226">MEISGNISSGDEYAVVGLSKDERMGDDLLICCINSGKKVFASLAIHKERKKTKILDRKGLKVIKAYRKGNRLYCKIRQTQREFACNSFSLDKPYHILLAVGSYHNNSE</sequence>
<evidence type="ECO:0000313" key="1">
    <source>
        <dbReference type="EMBL" id="RCN51922.1"/>
    </source>
</evidence>